<dbReference type="GO" id="GO:0005886">
    <property type="term" value="C:plasma membrane"/>
    <property type="evidence" value="ECO:0007669"/>
    <property type="project" value="UniProtKB-SubCell"/>
</dbReference>
<dbReference type="Gene3D" id="1.10.1240.10">
    <property type="entry name" value="Methionine synthase domain"/>
    <property type="match status" value="1"/>
</dbReference>
<dbReference type="RefSeq" id="WP_202921853.1">
    <property type="nucleotide sequence ID" value="NZ_CP036274.1"/>
</dbReference>
<evidence type="ECO:0000256" key="9">
    <source>
        <dbReference type="SAM" id="Phobius"/>
    </source>
</evidence>
<dbReference type="InterPro" id="IPR006158">
    <property type="entry name" value="Cobalamin-bd"/>
</dbReference>
<keyword evidence="5 9" id="KW-0812">Transmembrane</keyword>
<evidence type="ECO:0000256" key="3">
    <source>
        <dbReference type="ARBA" id="ARBA00022448"/>
    </source>
</evidence>
<organism evidence="11 12">
    <name type="scientific">Anatilimnocola aggregata</name>
    <dbReference type="NCBI Taxonomy" id="2528021"/>
    <lineage>
        <taxon>Bacteria</taxon>
        <taxon>Pseudomonadati</taxon>
        <taxon>Planctomycetota</taxon>
        <taxon>Planctomycetia</taxon>
        <taxon>Pirellulales</taxon>
        <taxon>Pirellulaceae</taxon>
        <taxon>Anatilimnocola</taxon>
    </lineage>
</organism>
<evidence type="ECO:0000256" key="2">
    <source>
        <dbReference type="ARBA" id="ARBA00009773"/>
    </source>
</evidence>
<dbReference type="Pfam" id="PF02310">
    <property type="entry name" value="B12-binding"/>
    <property type="match status" value="1"/>
</dbReference>
<feature type="transmembrane region" description="Helical" evidence="9">
    <location>
        <begin position="307"/>
        <end position="337"/>
    </location>
</feature>
<comment type="subcellular location">
    <subcellularLocation>
        <location evidence="1">Cell membrane</location>
        <topology evidence="1">Multi-pass membrane protein</topology>
    </subcellularLocation>
</comment>
<evidence type="ECO:0000313" key="12">
    <source>
        <dbReference type="Proteomes" id="UP000315017"/>
    </source>
</evidence>
<evidence type="ECO:0000256" key="6">
    <source>
        <dbReference type="ARBA" id="ARBA00022989"/>
    </source>
</evidence>
<feature type="domain" description="B12-binding" evidence="10">
    <location>
        <begin position="447"/>
        <end position="582"/>
    </location>
</feature>
<evidence type="ECO:0000256" key="4">
    <source>
        <dbReference type="ARBA" id="ARBA00022475"/>
    </source>
</evidence>
<keyword evidence="3" id="KW-0813">Transport</keyword>
<dbReference type="Proteomes" id="UP000315017">
    <property type="component" value="Chromosome"/>
</dbReference>
<evidence type="ECO:0000256" key="5">
    <source>
        <dbReference type="ARBA" id="ARBA00022692"/>
    </source>
</evidence>
<protein>
    <submittedName>
        <fullName evidence="11">AI-2 transport protein TqsA</fullName>
    </submittedName>
</protein>
<dbReference type="InterPro" id="IPR036594">
    <property type="entry name" value="Meth_synthase_dom"/>
</dbReference>
<dbReference type="PANTHER" id="PTHR21716">
    <property type="entry name" value="TRANSMEMBRANE PROTEIN"/>
    <property type="match status" value="1"/>
</dbReference>
<dbReference type="KEGG" id="aagg:ETAA8_31550"/>
<dbReference type="AlphaFoldDB" id="A0A517YCV0"/>
<keyword evidence="6 9" id="KW-1133">Transmembrane helix</keyword>
<gene>
    <name evidence="11" type="primary">tqsA_3</name>
    <name evidence="11" type="ORF">ETAA8_31550</name>
</gene>
<feature type="region of interest" description="Disordered" evidence="8">
    <location>
        <begin position="110"/>
        <end position="130"/>
    </location>
</feature>
<dbReference type="InterPro" id="IPR036724">
    <property type="entry name" value="Cobalamin-bd_sf"/>
</dbReference>
<dbReference type="GO" id="GO:0031419">
    <property type="term" value="F:cobalamin binding"/>
    <property type="evidence" value="ECO:0007669"/>
    <property type="project" value="InterPro"/>
</dbReference>
<accession>A0A517YCV0</accession>
<feature type="transmembrane region" description="Helical" evidence="9">
    <location>
        <begin position="146"/>
        <end position="173"/>
    </location>
</feature>
<name>A0A517YCV0_9BACT</name>
<keyword evidence="7 9" id="KW-0472">Membrane</keyword>
<feature type="transmembrane region" description="Helical" evidence="9">
    <location>
        <begin position="44"/>
        <end position="68"/>
    </location>
</feature>
<dbReference type="PANTHER" id="PTHR21716:SF53">
    <property type="entry name" value="PERMEASE PERM-RELATED"/>
    <property type="match status" value="1"/>
</dbReference>
<dbReference type="GO" id="GO:0046872">
    <property type="term" value="F:metal ion binding"/>
    <property type="evidence" value="ECO:0007669"/>
    <property type="project" value="InterPro"/>
</dbReference>
<dbReference type="Gene3D" id="3.40.50.280">
    <property type="entry name" value="Cobalamin-binding domain"/>
    <property type="match status" value="1"/>
</dbReference>
<feature type="transmembrane region" description="Helical" evidence="9">
    <location>
        <begin position="6"/>
        <end position="32"/>
    </location>
</feature>
<proteinExistence type="inferred from homology"/>
<dbReference type="SUPFAM" id="SSF52242">
    <property type="entry name" value="Cobalamin (vitamin B12)-binding domain"/>
    <property type="match status" value="1"/>
</dbReference>
<evidence type="ECO:0000259" key="10">
    <source>
        <dbReference type="PROSITE" id="PS51332"/>
    </source>
</evidence>
<sequence length="590" mass="64706">MFASIAVVIGALYLAKGILVPFTLAVLFSFLLSPVCDWLERRKLGRIPAVLVTTTLGFVVLAIVAWMAAIQIANFAPRIPEYRENIEAKLSSVNEFAAAALSKVTSSAEQMGRNLSPSGPARPPQGTDEQPFSVRVLSAPASPWQVFGGMFGTLLEVLGTTGIVIVFVIFFLLRRDDLRDRFIHLAGKSHVTMTTQMLEDAGTRVSRYLVILFSLNVTFGICVGVGLYFIGVPNAVLWGILAGLLRFIPYLGPWIAAVMPIALSMAISTGWVATILTVLLFLLLELFNNNLLEPWLYGKNTGVSPVAVMLAALFWTWLWGPVGLLLATPLTVCVLVVGKHVPQLAFLDILLGNEPVFEPKLHFYQRLLAGDQEEAAELFETYLEHQPLAQVYDTVLIPALAMAETDWQLGELNEGKHKFILQSLQELIHDRDDVQLQLPAAEQISDPSKFSILCLPARNEADEVTSLMLTQVLEKTGCRVDSVSVTSLAEEVVVHVDQRKPDVICVSATPPAAVMHARHLCKRLRARFPKVQLIVGLWHSQADLAKARERIGCGAIVASALAEAQEQVRLLIQPHKANSPQLVNANDKPL</sequence>
<evidence type="ECO:0000256" key="7">
    <source>
        <dbReference type="ARBA" id="ARBA00023136"/>
    </source>
</evidence>
<dbReference type="PROSITE" id="PS51332">
    <property type="entry name" value="B12_BINDING"/>
    <property type="match status" value="1"/>
</dbReference>
<feature type="transmembrane region" description="Helical" evidence="9">
    <location>
        <begin position="236"/>
        <end position="256"/>
    </location>
</feature>
<evidence type="ECO:0000256" key="1">
    <source>
        <dbReference type="ARBA" id="ARBA00004651"/>
    </source>
</evidence>
<keyword evidence="4" id="KW-1003">Cell membrane</keyword>
<keyword evidence="12" id="KW-1185">Reference proteome</keyword>
<evidence type="ECO:0000313" key="11">
    <source>
        <dbReference type="EMBL" id="QDU28063.1"/>
    </source>
</evidence>
<dbReference type="EMBL" id="CP036274">
    <property type="protein sequence ID" value="QDU28063.1"/>
    <property type="molecule type" value="Genomic_DNA"/>
</dbReference>
<dbReference type="InterPro" id="IPR002549">
    <property type="entry name" value="AI-2E-like"/>
</dbReference>
<feature type="transmembrane region" description="Helical" evidence="9">
    <location>
        <begin position="208"/>
        <end position="230"/>
    </location>
</feature>
<comment type="similarity">
    <text evidence="2">Belongs to the autoinducer-2 exporter (AI-2E) (TC 2.A.86) family.</text>
</comment>
<evidence type="ECO:0000256" key="8">
    <source>
        <dbReference type="SAM" id="MobiDB-lite"/>
    </source>
</evidence>
<feature type="transmembrane region" description="Helical" evidence="9">
    <location>
        <begin position="263"/>
        <end position="287"/>
    </location>
</feature>
<dbReference type="Pfam" id="PF01594">
    <property type="entry name" value="AI-2E_transport"/>
    <property type="match status" value="1"/>
</dbReference>
<reference evidence="11 12" key="1">
    <citation type="submission" date="2019-02" db="EMBL/GenBank/DDBJ databases">
        <title>Deep-cultivation of Planctomycetes and their phenomic and genomic characterization uncovers novel biology.</title>
        <authorList>
            <person name="Wiegand S."/>
            <person name="Jogler M."/>
            <person name="Boedeker C."/>
            <person name="Pinto D."/>
            <person name="Vollmers J."/>
            <person name="Rivas-Marin E."/>
            <person name="Kohn T."/>
            <person name="Peeters S.H."/>
            <person name="Heuer A."/>
            <person name="Rast P."/>
            <person name="Oberbeckmann S."/>
            <person name="Bunk B."/>
            <person name="Jeske O."/>
            <person name="Meyerdierks A."/>
            <person name="Storesund J.E."/>
            <person name="Kallscheuer N."/>
            <person name="Luecker S."/>
            <person name="Lage O.M."/>
            <person name="Pohl T."/>
            <person name="Merkel B.J."/>
            <person name="Hornburger P."/>
            <person name="Mueller R.-W."/>
            <person name="Bruemmer F."/>
            <person name="Labrenz M."/>
            <person name="Spormann A.M."/>
            <person name="Op den Camp H."/>
            <person name="Overmann J."/>
            <person name="Amann R."/>
            <person name="Jetten M.S.M."/>
            <person name="Mascher T."/>
            <person name="Medema M.H."/>
            <person name="Devos D.P."/>
            <person name="Kaster A.-K."/>
            <person name="Ovreas L."/>
            <person name="Rohde M."/>
            <person name="Galperin M.Y."/>
            <person name="Jogler C."/>
        </authorList>
    </citation>
    <scope>NUCLEOTIDE SEQUENCE [LARGE SCALE GENOMIC DNA]</scope>
    <source>
        <strain evidence="11 12">ETA_A8</strain>
    </source>
</reference>